<keyword evidence="1 2" id="KW-0694">RNA-binding</keyword>
<dbReference type="GO" id="GO:1901259">
    <property type="term" value="P:chloroplast rRNA processing"/>
    <property type="evidence" value="ECO:0007669"/>
    <property type="project" value="TreeGrafter"/>
</dbReference>
<dbReference type="AlphaFoldDB" id="A0AAV0YR10"/>
<dbReference type="InterPro" id="IPR012677">
    <property type="entry name" value="Nucleotide-bd_a/b_plait_sf"/>
</dbReference>
<sequence>MNPTIRSSSSTTQTPCFALQEVTESKIKDEKTEEMQTLDNVKKKLAVFNLPWSVSAPDIKELFKECGTVTDVEIVKRKDGKGKGYALVTTDSGEGAQAAVEQFDAREISGRIIRAKFSKSFKKPSPPPPPVTPPIPTSQTPIPIVRFTNSPHHHPLQLP</sequence>
<accession>A0AAV0YR10</accession>
<dbReference type="GO" id="GO:0009535">
    <property type="term" value="C:chloroplast thylakoid membrane"/>
    <property type="evidence" value="ECO:0007669"/>
    <property type="project" value="TreeGrafter"/>
</dbReference>
<evidence type="ECO:0000313" key="5">
    <source>
        <dbReference type="EMBL" id="CAI8587109.1"/>
    </source>
</evidence>
<name>A0AAV0YR10_VICFA</name>
<proteinExistence type="predicted"/>
<dbReference type="PROSITE" id="PS50102">
    <property type="entry name" value="RRM"/>
    <property type="match status" value="1"/>
</dbReference>
<feature type="region of interest" description="Disordered" evidence="3">
    <location>
        <begin position="118"/>
        <end position="159"/>
    </location>
</feature>
<keyword evidence="6" id="KW-1185">Reference proteome</keyword>
<dbReference type="InterPro" id="IPR035979">
    <property type="entry name" value="RBD_domain_sf"/>
</dbReference>
<dbReference type="GO" id="GO:0003729">
    <property type="term" value="F:mRNA binding"/>
    <property type="evidence" value="ECO:0007669"/>
    <property type="project" value="TreeGrafter"/>
</dbReference>
<dbReference type="CDD" id="cd00590">
    <property type="entry name" value="RRM_SF"/>
    <property type="match status" value="1"/>
</dbReference>
<dbReference type="InterPro" id="IPR050502">
    <property type="entry name" value="Euk_RNA-bind_prot"/>
</dbReference>
<dbReference type="PANTHER" id="PTHR48025:SF6">
    <property type="entry name" value="RRM DOMAIN-CONTAINING PROTEIN"/>
    <property type="match status" value="1"/>
</dbReference>
<evidence type="ECO:0000256" key="2">
    <source>
        <dbReference type="PROSITE-ProRule" id="PRU00176"/>
    </source>
</evidence>
<dbReference type="Pfam" id="PF00076">
    <property type="entry name" value="RRM_1"/>
    <property type="match status" value="1"/>
</dbReference>
<evidence type="ECO:0000259" key="4">
    <source>
        <dbReference type="PROSITE" id="PS50102"/>
    </source>
</evidence>
<feature type="compositionally biased region" description="Pro residues" evidence="3">
    <location>
        <begin position="124"/>
        <end position="136"/>
    </location>
</feature>
<protein>
    <recommendedName>
        <fullName evidence="4">RRM domain-containing protein</fullName>
    </recommendedName>
</protein>
<dbReference type="Proteomes" id="UP001157006">
    <property type="component" value="Chromosome 1L"/>
</dbReference>
<dbReference type="Gene3D" id="3.30.70.330">
    <property type="match status" value="1"/>
</dbReference>
<gene>
    <name evidence="5" type="ORF">VFH_I284360</name>
</gene>
<evidence type="ECO:0000256" key="3">
    <source>
        <dbReference type="SAM" id="MobiDB-lite"/>
    </source>
</evidence>
<organism evidence="5 6">
    <name type="scientific">Vicia faba</name>
    <name type="common">Broad bean</name>
    <name type="synonym">Faba vulgaris</name>
    <dbReference type="NCBI Taxonomy" id="3906"/>
    <lineage>
        <taxon>Eukaryota</taxon>
        <taxon>Viridiplantae</taxon>
        <taxon>Streptophyta</taxon>
        <taxon>Embryophyta</taxon>
        <taxon>Tracheophyta</taxon>
        <taxon>Spermatophyta</taxon>
        <taxon>Magnoliopsida</taxon>
        <taxon>eudicotyledons</taxon>
        <taxon>Gunneridae</taxon>
        <taxon>Pentapetalae</taxon>
        <taxon>rosids</taxon>
        <taxon>fabids</taxon>
        <taxon>Fabales</taxon>
        <taxon>Fabaceae</taxon>
        <taxon>Papilionoideae</taxon>
        <taxon>50 kb inversion clade</taxon>
        <taxon>NPAAA clade</taxon>
        <taxon>Hologalegina</taxon>
        <taxon>IRL clade</taxon>
        <taxon>Fabeae</taxon>
        <taxon>Vicia</taxon>
    </lineage>
</organism>
<feature type="domain" description="RRM" evidence="4">
    <location>
        <begin position="43"/>
        <end position="120"/>
    </location>
</feature>
<dbReference type="PANTHER" id="PTHR48025">
    <property type="entry name" value="OS02G0815200 PROTEIN"/>
    <property type="match status" value="1"/>
</dbReference>
<dbReference type="EMBL" id="OX451736">
    <property type="protein sequence ID" value="CAI8587109.1"/>
    <property type="molecule type" value="Genomic_DNA"/>
</dbReference>
<dbReference type="SMART" id="SM00360">
    <property type="entry name" value="RRM"/>
    <property type="match status" value="1"/>
</dbReference>
<reference evidence="5 6" key="1">
    <citation type="submission" date="2023-01" db="EMBL/GenBank/DDBJ databases">
        <authorList>
            <person name="Kreplak J."/>
        </authorList>
    </citation>
    <scope>NUCLEOTIDE SEQUENCE [LARGE SCALE GENOMIC DNA]</scope>
</reference>
<dbReference type="InterPro" id="IPR000504">
    <property type="entry name" value="RRM_dom"/>
</dbReference>
<dbReference type="SUPFAM" id="SSF54928">
    <property type="entry name" value="RNA-binding domain, RBD"/>
    <property type="match status" value="1"/>
</dbReference>
<evidence type="ECO:0000256" key="1">
    <source>
        <dbReference type="ARBA" id="ARBA00022884"/>
    </source>
</evidence>
<evidence type="ECO:0000313" key="6">
    <source>
        <dbReference type="Proteomes" id="UP001157006"/>
    </source>
</evidence>